<dbReference type="GO" id="GO:0016740">
    <property type="term" value="F:transferase activity"/>
    <property type="evidence" value="ECO:0007669"/>
    <property type="project" value="UniProtKB-KW"/>
</dbReference>
<evidence type="ECO:0000313" key="2">
    <source>
        <dbReference type="Proteomes" id="UP000594121"/>
    </source>
</evidence>
<reference evidence="1 2" key="1">
    <citation type="submission" date="2020-10" db="EMBL/GenBank/DDBJ databases">
        <title>Thermofilum lucidum 3507LT sp. nov. a novel member of Thermofilaceae family isolated from Chile hot spring, and proposal of description order Thermofilales.</title>
        <authorList>
            <person name="Zayulina K.S."/>
            <person name="Elcheninov A.G."/>
            <person name="Toshchakov S.V."/>
            <person name="Kublanov I.V."/>
        </authorList>
    </citation>
    <scope>NUCLEOTIDE SEQUENCE [LARGE SCALE GENOMIC DNA]</scope>
    <source>
        <strain evidence="1 2">3507LT</strain>
    </source>
</reference>
<dbReference type="EMBL" id="CP062310">
    <property type="protein sequence ID" value="QOJ79265.1"/>
    <property type="molecule type" value="Genomic_DNA"/>
</dbReference>
<accession>A0A7L9FKC9</accession>
<dbReference type="KEGG" id="thel:IG193_02035"/>
<keyword evidence="2" id="KW-1185">Reference proteome</keyword>
<organism evidence="1 2">
    <name type="scientific">Infirmifilum lucidum</name>
    <dbReference type="NCBI Taxonomy" id="2776706"/>
    <lineage>
        <taxon>Archaea</taxon>
        <taxon>Thermoproteota</taxon>
        <taxon>Thermoprotei</taxon>
        <taxon>Thermofilales</taxon>
        <taxon>Thermofilaceae</taxon>
        <taxon>Infirmifilum</taxon>
    </lineage>
</organism>
<dbReference type="AlphaFoldDB" id="A0A7L9FKC9"/>
<sequence>MSISTWKHADDREKRGVEEALIAVLEGRGVRLGDLDVLIEHARRNKILLHVLRALNVQNHLREAQENSLKERVRTVQLIAGALRGLDYAFFKLVKPVAYVPADVDLLVRAGQAVQAAKRLISLGFEVAVKDPYCVTLVRGGSVVDLYVHPSLGGAILMDGQRLLEHAGLAEYGGVEVRSLSTYAEALVAAAHAVYKEKLYTLNDYYTVKKWATGETRRLAEELKCEPALEYAMRLNRLVESAGIRVPYRIPAGAWAGLLLRKIFEDGLARSTSVNLVRALASRRAGRLLTSKLTRETY</sequence>
<name>A0A7L9FKC9_9CREN</name>
<keyword evidence="1" id="KW-0808">Transferase</keyword>
<evidence type="ECO:0000313" key="1">
    <source>
        <dbReference type="EMBL" id="QOJ79265.1"/>
    </source>
</evidence>
<proteinExistence type="predicted"/>
<dbReference type="Proteomes" id="UP000594121">
    <property type="component" value="Chromosome"/>
</dbReference>
<protein>
    <submittedName>
        <fullName evidence="1">Nucleotidyltransferase family protein</fullName>
    </submittedName>
</protein>
<dbReference type="GeneID" id="59148637"/>
<gene>
    <name evidence="1" type="ORF">IG193_02035</name>
</gene>
<dbReference type="InParanoid" id="A0A7L9FKC9"/>
<dbReference type="RefSeq" id="WP_192819237.1">
    <property type="nucleotide sequence ID" value="NZ_CP062310.1"/>
</dbReference>